<dbReference type="STRING" id="930990.A0A067ME10"/>
<dbReference type="EMBL" id="KL198040">
    <property type="protein sequence ID" value="KDQ13998.1"/>
    <property type="molecule type" value="Genomic_DNA"/>
</dbReference>
<dbReference type="InParanoid" id="A0A067ME10"/>
<dbReference type="PANTHER" id="PTHR28674">
    <property type="entry name" value="SIMILAR TO DNA SEGMENT, CHR 10, WAYNE STATE UNIVERSITY 102,-EXPRESSED"/>
    <property type="match status" value="1"/>
</dbReference>
<dbReference type="HOGENOM" id="CLU_108136_1_0_1"/>
<dbReference type="GO" id="GO:0000492">
    <property type="term" value="P:box C/D snoRNP assembly"/>
    <property type="evidence" value="ECO:0007669"/>
    <property type="project" value="InterPro"/>
</dbReference>
<dbReference type="InterPro" id="IPR027921">
    <property type="entry name" value="NOPCHAP1"/>
</dbReference>
<evidence type="ECO:0000313" key="3">
    <source>
        <dbReference type="Proteomes" id="UP000027195"/>
    </source>
</evidence>
<feature type="compositionally biased region" description="Acidic residues" evidence="1">
    <location>
        <begin position="103"/>
        <end position="118"/>
    </location>
</feature>
<feature type="compositionally biased region" description="Polar residues" evidence="1">
    <location>
        <begin position="208"/>
        <end position="217"/>
    </location>
</feature>
<evidence type="ECO:0000256" key="1">
    <source>
        <dbReference type="SAM" id="MobiDB-lite"/>
    </source>
</evidence>
<gene>
    <name evidence="2" type="ORF">BOTBODRAFT_44912</name>
</gene>
<name>A0A067ME10_BOTB1</name>
<dbReference type="OrthoDB" id="1112980at2759"/>
<sequence>MTRDKQKRETLDVEDDEERQMRIERLLASQAQSIAGNSNGVQNAPVLPPFPALLSERRTYAIGPPIDLLARLESFLPEMERANAELQRQAEADPSSVEIEILSGEEDEEEDGDEDEGEEVPRGRQLIEMNLGLGVFEQRNKRIASDGTSSSGSSSSSDTDSSDKDDSSDEAGESSIPAHGDADLLSHLLGSRGRQKPNIVMLDEDDPMQNNSSISKN</sequence>
<accession>A0A067ME10</accession>
<organism evidence="2 3">
    <name type="scientific">Botryobasidium botryosum (strain FD-172 SS1)</name>
    <dbReference type="NCBI Taxonomy" id="930990"/>
    <lineage>
        <taxon>Eukaryota</taxon>
        <taxon>Fungi</taxon>
        <taxon>Dikarya</taxon>
        <taxon>Basidiomycota</taxon>
        <taxon>Agaricomycotina</taxon>
        <taxon>Agaricomycetes</taxon>
        <taxon>Cantharellales</taxon>
        <taxon>Botryobasidiaceae</taxon>
        <taxon>Botryobasidium</taxon>
    </lineage>
</organism>
<dbReference type="GO" id="GO:0062064">
    <property type="term" value="F:box C/D methylation guide snoRNP complex binding"/>
    <property type="evidence" value="ECO:0007669"/>
    <property type="project" value="TreeGrafter"/>
</dbReference>
<feature type="region of interest" description="Disordered" evidence="1">
    <location>
        <begin position="83"/>
        <end position="217"/>
    </location>
</feature>
<dbReference type="Pfam" id="PF15370">
    <property type="entry name" value="NOPCHAP1"/>
    <property type="match status" value="1"/>
</dbReference>
<evidence type="ECO:0000313" key="2">
    <source>
        <dbReference type="EMBL" id="KDQ13998.1"/>
    </source>
</evidence>
<keyword evidence="3" id="KW-1185">Reference proteome</keyword>
<protein>
    <submittedName>
        <fullName evidence="2">Uncharacterized protein</fullName>
    </submittedName>
</protein>
<feature type="compositionally biased region" description="Low complexity" evidence="1">
    <location>
        <begin position="145"/>
        <end position="159"/>
    </location>
</feature>
<dbReference type="Proteomes" id="UP000027195">
    <property type="component" value="Unassembled WGS sequence"/>
</dbReference>
<dbReference type="AlphaFoldDB" id="A0A067ME10"/>
<dbReference type="PANTHER" id="PTHR28674:SF1">
    <property type="entry name" value="NOP PROTEIN CHAPERONE 1"/>
    <property type="match status" value="1"/>
</dbReference>
<reference evidence="3" key="1">
    <citation type="journal article" date="2014" name="Proc. Natl. Acad. Sci. U.S.A.">
        <title>Extensive sampling of basidiomycete genomes demonstrates inadequacy of the white-rot/brown-rot paradigm for wood decay fungi.</title>
        <authorList>
            <person name="Riley R."/>
            <person name="Salamov A.A."/>
            <person name="Brown D.W."/>
            <person name="Nagy L.G."/>
            <person name="Floudas D."/>
            <person name="Held B.W."/>
            <person name="Levasseur A."/>
            <person name="Lombard V."/>
            <person name="Morin E."/>
            <person name="Otillar R."/>
            <person name="Lindquist E.A."/>
            <person name="Sun H."/>
            <person name="LaButti K.M."/>
            <person name="Schmutz J."/>
            <person name="Jabbour D."/>
            <person name="Luo H."/>
            <person name="Baker S.E."/>
            <person name="Pisabarro A.G."/>
            <person name="Walton J.D."/>
            <person name="Blanchette R.A."/>
            <person name="Henrissat B."/>
            <person name="Martin F."/>
            <person name="Cullen D."/>
            <person name="Hibbett D.S."/>
            <person name="Grigoriev I.V."/>
        </authorList>
    </citation>
    <scope>NUCLEOTIDE SEQUENCE [LARGE SCALE GENOMIC DNA]</scope>
    <source>
        <strain evidence="3">FD-172 SS1</strain>
    </source>
</reference>
<proteinExistence type="predicted"/>